<evidence type="ECO:0000256" key="1">
    <source>
        <dbReference type="ARBA" id="ARBA00004123"/>
    </source>
</evidence>
<dbReference type="PANTHER" id="PTHR21399">
    <property type="entry name" value="CHLORIDE CONDUCTANCE REGULATORY PROTEIN ICLN"/>
    <property type="match status" value="1"/>
</dbReference>
<dbReference type="Gene3D" id="2.30.29.30">
    <property type="entry name" value="Pleckstrin-homology domain (PH domain)/Phosphotyrosine-binding domain (PTB)"/>
    <property type="match status" value="1"/>
</dbReference>
<comment type="subcellular location">
    <subcellularLocation>
        <location evidence="2">Cytoplasm</location>
    </subcellularLocation>
    <subcellularLocation>
        <location evidence="1">Nucleus</location>
    </subcellularLocation>
</comment>
<reference evidence="6 8" key="1">
    <citation type="submission" date="2020-01" db="EMBL/GenBank/DDBJ databases">
        <authorList>
            <consortium name="DOE Joint Genome Institute"/>
            <person name="Haridas S."/>
            <person name="Albert R."/>
            <person name="Binder M."/>
            <person name="Bloem J."/>
            <person name="Labutti K."/>
            <person name="Salamov A."/>
            <person name="Andreopoulos B."/>
            <person name="Baker S.E."/>
            <person name="Barry K."/>
            <person name="Bills G."/>
            <person name="Bluhm B.H."/>
            <person name="Cannon C."/>
            <person name="Castanera R."/>
            <person name="Culley D.E."/>
            <person name="Daum C."/>
            <person name="Ezra D."/>
            <person name="Gonzalez J.B."/>
            <person name="Henrissat B."/>
            <person name="Kuo A."/>
            <person name="Liang C."/>
            <person name="Lipzen A."/>
            <person name="Lutzoni F."/>
            <person name="Magnuson J."/>
            <person name="Mondo S."/>
            <person name="Nolan M."/>
            <person name="Ohm R."/>
            <person name="Pangilinan J."/>
            <person name="Park H.-J."/>
            <person name="Ramirez L."/>
            <person name="Alfaro M."/>
            <person name="Sun H."/>
            <person name="Tritt A."/>
            <person name="Yoshinaga Y."/>
            <person name="Zwiers L.-H."/>
            <person name="Turgeon B.G."/>
            <person name="Goodwin S.B."/>
            <person name="Spatafora J.W."/>
            <person name="Crous P.W."/>
            <person name="Grigoriev I.V."/>
        </authorList>
    </citation>
    <scope>NUCLEOTIDE SEQUENCE</scope>
    <source>
        <strain evidence="6 8">CBS 781.70</strain>
    </source>
</reference>
<dbReference type="GO" id="GO:0000387">
    <property type="term" value="P:spliceosomal snRNP assembly"/>
    <property type="evidence" value="ECO:0007669"/>
    <property type="project" value="TreeGrafter"/>
</dbReference>
<dbReference type="EMBL" id="ML975154">
    <property type="protein sequence ID" value="KAF1813897.1"/>
    <property type="molecule type" value="Genomic_DNA"/>
</dbReference>
<proteinExistence type="predicted"/>
<accession>A0A6G1G742</accession>
<evidence type="ECO:0000313" key="7">
    <source>
        <dbReference type="Proteomes" id="UP000504638"/>
    </source>
</evidence>
<feature type="compositionally biased region" description="Gly residues" evidence="5">
    <location>
        <begin position="213"/>
        <end position="232"/>
    </location>
</feature>
<sequence>MDVITINASPSAEEFTPLTEHQSQTPVAFYGSKPVLHYSSSGAVVLIPQSVLFKFDQFAALNDGVSSVSPVANGDAQNGTTEDVETRIQDLDIWVTSESLIIWAPATRKGVSIPYPTIALHALQRVSDPPSASQGVYLSLHTVDINQADMGEDIETIDFTLIPSNQSPSTADASSTGAASPSAAESLFAALSTCADLHPDPSPDDEAEPSIIGGMGGLGGLGGIGGPPGDGGWITSENIGQFEDADGNFVGFQGSGGAAVAGTVHGRGDEEDEGFEEDEAGEGAGEGMEGGDAGNRGETKWRRTE</sequence>
<evidence type="ECO:0008006" key="9">
    <source>
        <dbReference type="Google" id="ProtNLM"/>
    </source>
</evidence>
<keyword evidence="4" id="KW-0539">Nucleus</keyword>
<feature type="compositionally biased region" description="Basic and acidic residues" evidence="5">
    <location>
        <begin position="295"/>
        <end position="305"/>
    </location>
</feature>
<dbReference type="Proteomes" id="UP000504638">
    <property type="component" value="Unplaced"/>
</dbReference>
<gene>
    <name evidence="6 8" type="ORF">P152DRAFT_472691</name>
</gene>
<evidence type="ECO:0000313" key="8">
    <source>
        <dbReference type="RefSeq" id="XP_033535528.1"/>
    </source>
</evidence>
<dbReference type="InterPro" id="IPR039924">
    <property type="entry name" value="ICln/Lot5/Saf5"/>
</dbReference>
<dbReference type="AlphaFoldDB" id="A0A6G1G742"/>
<dbReference type="GO" id="GO:0005829">
    <property type="term" value="C:cytosol"/>
    <property type="evidence" value="ECO:0007669"/>
    <property type="project" value="TreeGrafter"/>
</dbReference>
<evidence type="ECO:0000256" key="4">
    <source>
        <dbReference type="ARBA" id="ARBA00023242"/>
    </source>
</evidence>
<reference evidence="8" key="2">
    <citation type="submission" date="2020-04" db="EMBL/GenBank/DDBJ databases">
        <authorList>
            <consortium name="NCBI Genome Project"/>
        </authorList>
    </citation>
    <scope>NUCLEOTIDE SEQUENCE</scope>
    <source>
        <strain evidence="8">CBS 781.70</strain>
    </source>
</reference>
<reference evidence="8" key="3">
    <citation type="submission" date="2025-04" db="UniProtKB">
        <authorList>
            <consortium name="RefSeq"/>
        </authorList>
    </citation>
    <scope>IDENTIFICATION</scope>
    <source>
        <strain evidence="8">CBS 781.70</strain>
    </source>
</reference>
<dbReference type="GO" id="GO:0045292">
    <property type="term" value="P:mRNA cis splicing, via spliceosome"/>
    <property type="evidence" value="ECO:0007669"/>
    <property type="project" value="TreeGrafter"/>
</dbReference>
<dbReference type="InterPro" id="IPR011993">
    <property type="entry name" value="PH-like_dom_sf"/>
</dbReference>
<dbReference type="GO" id="GO:0034715">
    <property type="term" value="C:pICln-Sm protein complex"/>
    <property type="evidence" value="ECO:0007669"/>
    <property type="project" value="TreeGrafter"/>
</dbReference>
<dbReference type="GeneID" id="54421744"/>
<keyword evidence="7" id="KW-1185">Reference proteome</keyword>
<evidence type="ECO:0000256" key="2">
    <source>
        <dbReference type="ARBA" id="ARBA00004496"/>
    </source>
</evidence>
<name>A0A6G1G742_9PEZI</name>
<dbReference type="Pfam" id="PF03517">
    <property type="entry name" value="Voldacs"/>
    <property type="match status" value="1"/>
</dbReference>
<evidence type="ECO:0000313" key="6">
    <source>
        <dbReference type="EMBL" id="KAF1813897.1"/>
    </source>
</evidence>
<keyword evidence="3" id="KW-0963">Cytoplasm</keyword>
<feature type="region of interest" description="Disordered" evidence="5">
    <location>
        <begin position="194"/>
        <end position="305"/>
    </location>
</feature>
<dbReference type="GO" id="GO:0005681">
    <property type="term" value="C:spliceosomal complex"/>
    <property type="evidence" value="ECO:0007669"/>
    <property type="project" value="TreeGrafter"/>
</dbReference>
<feature type="compositionally biased region" description="Acidic residues" evidence="5">
    <location>
        <begin position="269"/>
        <end position="281"/>
    </location>
</feature>
<evidence type="ECO:0000256" key="5">
    <source>
        <dbReference type="SAM" id="MobiDB-lite"/>
    </source>
</evidence>
<dbReference type="RefSeq" id="XP_033535528.1">
    <property type="nucleotide sequence ID" value="XM_033681174.1"/>
</dbReference>
<dbReference type="PANTHER" id="PTHR21399:SF0">
    <property type="entry name" value="METHYLOSOME SUBUNIT PICLN"/>
    <property type="match status" value="1"/>
</dbReference>
<feature type="compositionally biased region" description="Gly residues" evidence="5">
    <location>
        <begin position="282"/>
        <end position="294"/>
    </location>
</feature>
<dbReference type="OrthoDB" id="19714at2759"/>
<protein>
    <recommendedName>
        <fullName evidence="9">Benzoylformate decarboxylase</fullName>
    </recommendedName>
</protein>
<evidence type="ECO:0000256" key="3">
    <source>
        <dbReference type="ARBA" id="ARBA00022490"/>
    </source>
</evidence>
<organism evidence="6">
    <name type="scientific">Eremomyces bilateralis CBS 781.70</name>
    <dbReference type="NCBI Taxonomy" id="1392243"/>
    <lineage>
        <taxon>Eukaryota</taxon>
        <taxon>Fungi</taxon>
        <taxon>Dikarya</taxon>
        <taxon>Ascomycota</taxon>
        <taxon>Pezizomycotina</taxon>
        <taxon>Dothideomycetes</taxon>
        <taxon>Dothideomycetes incertae sedis</taxon>
        <taxon>Eremomycetales</taxon>
        <taxon>Eremomycetaceae</taxon>
        <taxon>Eremomyces</taxon>
    </lineage>
</organism>